<evidence type="ECO:0000256" key="1">
    <source>
        <dbReference type="SAM" id="Phobius"/>
    </source>
</evidence>
<reference evidence="2 3" key="1">
    <citation type="submission" date="2017-02" db="EMBL/GenBank/DDBJ databases">
        <title>Differentiating clades of botulinum-neurotoxin-producing Clostridia with a simple, multiplex PCR assay.</title>
        <authorList>
            <person name="Williamson C.H.D."/>
            <person name="Vazquez A."/>
            <person name="Hill K."/>
            <person name="Smith T.J."/>
            <person name="Nottingham R."/>
            <person name="Stone N.E."/>
            <person name="Sobek C.J."/>
            <person name="Cocking J.H."/>
            <person name="Fernandez R.A."/>
            <person name="Caballero P.A."/>
            <person name="Leiser O.P."/>
            <person name="Keim P."/>
            <person name="Sahl J.W."/>
        </authorList>
    </citation>
    <scope>NUCLEOTIDE SEQUENCE [LARGE SCALE GENOMIC DNA]</scope>
    <source>
        <strain evidence="2 3">CLS_DGF_0088_06</strain>
    </source>
</reference>
<organism evidence="2 3">
    <name type="scientific">Clostridium sporogenes</name>
    <dbReference type="NCBI Taxonomy" id="1509"/>
    <lineage>
        <taxon>Bacteria</taxon>
        <taxon>Bacillati</taxon>
        <taxon>Bacillota</taxon>
        <taxon>Clostridia</taxon>
        <taxon>Eubacteriales</taxon>
        <taxon>Clostridiaceae</taxon>
        <taxon>Clostridium</taxon>
    </lineage>
</organism>
<dbReference type="EMBL" id="MWJJ01000001">
    <property type="protein sequence ID" value="OSB19238.1"/>
    <property type="molecule type" value="Genomic_DNA"/>
</dbReference>
<keyword evidence="1" id="KW-0812">Transmembrane</keyword>
<protein>
    <submittedName>
        <fullName evidence="2">Uncharacterized protein</fullName>
    </submittedName>
</protein>
<dbReference type="RefSeq" id="WP_085333451.1">
    <property type="nucleotide sequence ID" value="NZ_MWJJ01000001.1"/>
</dbReference>
<feature type="transmembrane region" description="Helical" evidence="1">
    <location>
        <begin position="6"/>
        <end position="26"/>
    </location>
</feature>
<proteinExistence type="predicted"/>
<comment type="caution">
    <text evidence="2">The sequence shown here is derived from an EMBL/GenBank/DDBJ whole genome shotgun (WGS) entry which is preliminary data.</text>
</comment>
<name>A0ABD6RXB7_CLOSG</name>
<evidence type="ECO:0000313" key="2">
    <source>
        <dbReference type="EMBL" id="OSB19238.1"/>
    </source>
</evidence>
<dbReference type="AlphaFoldDB" id="A0ABD6RXB7"/>
<sequence>MNKRFIDILPYFLIFILSFFIMFMIINGNNKNIKIFNQNNKIENKKEEPKKTPEQLEKEKHDNWVESQFSKWDGSHRGLVKLVKQNLNDPKSFEHVETKFIRDGKDLIIVMKYRAKNVFGGLVLNGIKAKASYRDNTIRIIEQF</sequence>
<keyword evidence="1" id="KW-1133">Transmembrane helix</keyword>
<accession>A0ABD6RXB7</accession>
<gene>
    <name evidence="2" type="ORF">B2H94_09100</name>
</gene>
<evidence type="ECO:0000313" key="3">
    <source>
        <dbReference type="Proteomes" id="UP000193911"/>
    </source>
</evidence>
<keyword evidence="1" id="KW-0472">Membrane</keyword>
<dbReference type="Proteomes" id="UP000193911">
    <property type="component" value="Unassembled WGS sequence"/>
</dbReference>